<dbReference type="InterPro" id="IPR044770">
    <property type="entry name" value="MFS_spinster-like"/>
</dbReference>
<feature type="region of interest" description="Disordered" evidence="7">
    <location>
        <begin position="288"/>
        <end position="312"/>
    </location>
</feature>
<comment type="caution">
    <text evidence="9">The sequence shown here is derived from an EMBL/GenBank/DDBJ whole genome shotgun (WGS) entry which is preliminary data.</text>
</comment>
<evidence type="ECO:0000256" key="3">
    <source>
        <dbReference type="ARBA" id="ARBA00022692"/>
    </source>
</evidence>
<evidence type="ECO:0000256" key="8">
    <source>
        <dbReference type="SAM" id="Phobius"/>
    </source>
</evidence>
<evidence type="ECO:0000313" key="9">
    <source>
        <dbReference type="EMBL" id="CAI2373137.1"/>
    </source>
</evidence>
<keyword evidence="2" id="KW-0813">Transport</keyword>
<feature type="transmembrane region" description="Helical" evidence="8">
    <location>
        <begin position="167"/>
        <end position="191"/>
    </location>
</feature>
<feature type="compositionally biased region" description="Polar residues" evidence="7">
    <location>
        <begin position="291"/>
        <end position="305"/>
    </location>
</feature>
<evidence type="ECO:0000313" key="10">
    <source>
        <dbReference type="Proteomes" id="UP001295684"/>
    </source>
</evidence>
<dbReference type="Proteomes" id="UP001295684">
    <property type="component" value="Unassembled WGS sequence"/>
</dbReference>
<dbReference type="AlphaFoldDB" id="A0AAD1XI50"/>
<evidence type="ECO:0008006" key="11">
    <source>
        <dbReference type="Google" id="ProtNLM"/>
    </source>
</evidence>
<dbReference type="Gene3D" id="1.20.1250.20">
    <property type="entry name" value="MFS general substrate transporter like domains"/>
    <property type="match status" value="1"/>
</dbReference>
<dbReference type="InterPro" id="IPR011701">
    <property type="entry name" value="MFS"/>
</dbReference>
<accession>A0AAD1XI50</accession>
<keyword evidence="10" id="KW-1185">Reference proteome</keyword>
<evidence type="ECO:0000256" key="6">
    <source>
        <dbReference type="ARBA" id="ARBA00024338"/>
    </source>
</evidence>
<comment type="subcellular location">
    <subcellularLocation>
        <location evidence="1">Membrane</location>
        <topology evidence="1">Multi-pass membrane protein</topology>
    </subcellularLocation>
</comment>
<keyword evidence="4 8" id="KW-1133">Transmembrane helix</keyword>
<dbReference type="GO" id="GO:0022857">
    <property type="term" value="F:transmembrane transporter activity"/>
    <property type="evidence" value="ECO:0007669"/>
    <property type="project" value="InterPro"/>
</dbReference>
<dbReference type="GO" id="GO:0016020">
    <property type="term" value="C:membrane"/>
    <property type="evidence" value="ECO:0007669"/>
    <property type="project" value="UniProtKB-SubCell"/>
</dbReference>
<name>A0AAD1XI50_EUPCR</name>
<reference evidence="9" key="1">
    <citation type="submission" date="2023-07" db="EMBL/GenBank/DDBJ databases">
        <authorList>
            <consortium name="AG Swart"/>
            <person name="Singh M."/>
            <person name="Singh A."/>
            <person name="Seah K."/>
            <person name="Emmerich C."/>
        </authorList>
    </citation>
    <scope>NUCLEOTIDE SEQUENCE</scope>
    <source>
        <strain evidence="9">DP1</strain>
    </source>
</reference>
<proteinExistence type="inferred from homology"/>
<gene>
    <name evidence="9" type="ORF">ECRASSUSDP1_LOCUS14476</name>
</gene>
<evidence type="ECO:0000256" key="4">
    <source>
        <dbReference type="ARBA" id="ARBA00022989"/>
    </source>
</evidence>
<evidence type="ECO:0000256" key="2">
    <source>
        <dbReference type="ARBA" id="ARBA00022448"/>
    </source>
</evidence>
<feature type="transmembrane region" description="Helical" evidence="8">
    <location>
        <begin position="130"/>
        <end position="155"/>
    </location>
</feature>
<comment type="similarity">
    <text evidence="6">Belongs to the major facilitator superfamily. Spinster (TC 2.A.1.49) family.</text>
</comment>
<evidence type="ECO:0000256" key="5">
    <source>
        <dbReference type="ARBA" id="ARBA00023136"/>
    </source>
</evidence>
<protein>
    <recommendedName>
        <fullName evidence="11">Major facilitator superfamily (MFS) profile domain-containing protein</fullName>
    </recommendedName>
</protein>
<dbReference type="PANTHER" id="PTHR23505:SF9">
    <property type="entry name" value="PROTEIN, PUTATIVE-RELATED"/>
    <property type="match status" value="1"/>
</dbReference>
<keyword evidence="3 8" id="KW-0812">Transmembrane</keyword>
<keyword evidence="5 8" id="KW-0472">Membrane</keyword>
<feature type="transmembrane region" description="Helical" evidence="8">
    <location>
        <begin position="68"/>
        <end position="94"/>
    </location>
</feature>
<organism evidence="9 10">
    <name type="scientific">Euplotes crassus</name>
    <dbReference type="NCBI Taxonomy" id="5936"/>
    <lineage>
        <taxon>Eukaryota</taxon>
        <taxon>Sar</taxon>
        <taxon>Alveolata</taxon>
        <taxon>Ciliophora</taxon>
        <taxon>Intramacronucleata</taxon>
        <taxon>Spirotrichea</taxon>
        <taxon>Hypotrichia</taxon>
        <taxon>Euplotida</taxon>
        <taxon>Euplotidae</taxon>
        <taxon>Moneuplotes</taxon>
    </lineage>
</organism>
<feature type="transmembrane region" description="Helical" evidence="8">
    <location>
        <begin position="197"/>
        <end position="217"/>
    </location>
</feature>
<dbReference type="SUPFAM" id="SSF103473">
    <property type="entry name" value="MFS general substrate transporter"/>
    <property type="match status" value="1"/>
</dbReference>
<evidence type="ECO:0000256" key="7">
    <source>
        <dbReference type="SAM" id="MobiDB-lite"/>
    </source>
</evidence>
<feature type="transmembrane region" description="Helical" evidence="8">
    <location>
        <begin position="33"/>
        <end position="53"/>
    </location>
</feature>
<feature type="transmembrane region" description="Helical" evidence="8">
    <location>
        <begin position="106"/>
        <end position="124"/>
    </location>
</feature>
<dbReference type="Pfam" id="PF07690">
    <property type="entry name" value="MFS_1"/>
    <property type="match status" value="1"/>
</dbReference>
<dbReference type="PANTHER" id="PTHR23505">
    <property type="entry name" value="SPINSTER"/>
    <property type="match status" value="1"/>
</dbReference>
<dbReference type="EMBL" id="CAMPGE010014466">
    <property type="protein sequence ID" value="CAI2373137.1"/>
    <property type="molecule type" value="Genomic_DNA"/>
</dbReference>
<sequence length="389" mass="44216">MVRLNTSIETALSEEKNKNMCRLIIKILKKKRFTYVMIATSILFFVISGIQFWASDYMRLVLEIPEEIVIPAFSIITLTGPTVGCIVGGGLTHLIGGYEHPNALKLILYVGFIGTIISLPIPFVDHTPTFLILFWLSLFAGGFIMPGTTGIMINAAPKKHKALANSIAYVSYNLLGYVPGPLVYGVLTHFYGDRSKIGMIALIWALIFCIFFIFLAYKNTPIVEEIIKERGFIPTKEYKESDSESEFEERRQTNRRVNRDLRVSFNPFDYSMRGFDKMEESFRESLITPMNADSPNRGSSTNPNRFGSLRKNSLLAPTRLTKRVSESRQPVQGVTRKKKSRAVSLFDNNIMSMGIGGQPNANLFQFEERHAKRTMKQKPKDRRTYSIYE</sequence>
<evidence type="ECO:0000256" key="1">
    <source>
        <dbReference type="ARBA" id="ARBA00004141"/>
    </source>
</evidence>
<dbReference type="InterPro" id="IPR036259">
    <property type="entry name" value="MFS_trans_sf"/>
</dbReference>